<keyword evidence="4 6" id="KW-0472">Membrane</keyword>
<organism evidence="7 8">
    <name type="scientific">Leucocoprinus leucothites</name>
    <dbReference type="NCBI Taxonomy" id="201217"/>
    <lineage>
        <taxon>Eukaryota</taxon>
        <taxon>Fungi</taxon>
        <taxon>Dikarya</taxon>
        <taxon>Basidiomycota</taxon>
        <taxon>Agaricomycotina</taxon>
        <taxon>Agaricomycetes</taxon>
        <taxon>Agaricomycetidae</taxon>
        <taxon>Agaricales</taxon>
        <taxon>Agaricineae</taxon>
        <taxon>Agaricaceae</taxon>
        <taxon>Leucocoprinus</taxon>
    </lineage>
</organism>
<dbReference type="AlphaFoldDB" id="A0A8H5D7C9"/>
<keyword evidence="3 6" id="KW-1133">Transmembrane helix</keyword>
<feature type="compositionally biased region" description="Basic and acidic residues" evidence="5">
    <location>
        <begin position="1"/>
        <end position="10"/>
    </location>
</feature>
<feature type="transmembrane region" description="Helical" evidence="6">
    <location>
        <begin position="532"/>
        <end position="554"/>
    </location>
</feature>
<keyword evidence="2 6" id="KW-0812">Transmembrane</keyword>
<comment type="subcellular location">
    <subcellularLocation>
        <location evidence="1">Membrane</location>
        <topology evidence="1">Multi-pass membrane protein</topology>
    </subcellularLocation>
</comment>
<dbReference type="PIRSF" id="PIRSF006060">
    <property type="entry name" value="AA_transporter"/>
    <property type="match status" value="1"/>
</dbReference>
<dbReference type="GO" id="GO:0016020">
    <property type="term" value="C:membrane"/>
    <property type="evidence" value="ECO:0007669"/>
    <property type="project" value="UniProtKB-SubCell"/>
</dbReference>
<feature type="transmembrane region" description="Helical" evidence="6">
    <location>
        <begin position="131"/>
        <end position="157"/>
    </location>
</feature>
<protein>
    <recommendedName>
        <fullName evidence="9">APC amino acid permease</fullName>
    </recommendedName>
</protein>
<evidence type="ECO:0000256" key="3">
    <source>
        <dbReference type="ARBA" id="ARBA00022989"/>
    </source>
</evidence>
<comment type="caution">
    <text evidence="7">The sequence shown here is derived from an EMBL/GenBank/DDBJ whole genome shotgun (WGS) entry which is preliminary data.</text>
</comment>
<evidence type="ECO:0000256" key="2">
    <source>
        <dbReference type="ARBA" id="ARBA00022692"/>
    </source>
</evidence>
<dbReference type="Gene3D" id="1.20.1740.10">
    <property type="entry name" value="Amino acid/polyamine transporter I"/>
    <property type="match status" value="1"/>
</dbReference>
<evidence type="ECO:0000256" key="5">
    <source>
        <dbReference type="SAM" id="MobiDB-lite"/>
    </source>
</evidence>
<sequence>MSAVSPKKENPVLVPTGPTYNGSLPSSSGFRPFITGHPVIHSIYSHDMGVNNQDTAGVESEPLLGSAPDYGTSSGEPLDRHNTRHGELFDNVPKEKRRLGTLSAGFLIFNRVIGTGIYATPSNILRSAGSVGVALVMWLVGSLIAALGTAVYIELGTGLPRSGGEKNYLEFIYRRPKFLMTCVFTVYAMITGTSTANSVVFSEYLLHAAGLPPTWLNTRLVAFCCLSFLCFIHGTTWKWGLRIQNTLGMFKLVVLTLVVGSGLLSLLGIPGFQLRDGYEKPNNYQWDKLWEGSGTGANAFVAGLYAVIWSFTGYSNANYALSEIKDPVRTIKRAAPIAMFGVSAVYMLINVAYFAVVSKTDILSSRRIIAALYFRNLYGPTTERALSAFIALSTLGNLLAGQFAQGRVIQELGREGILPFASFFASNKPFDAPLPGLLLQFTISTIFLFAVPPGDAYLFLISLSSNCSTLINVFVGVGLLLLHTKAYQTAWNWNPPFRSPKLVVVLFFIANMFLIVVPLMPPASGSRTYEKLPYWSHSVAAFAVSLVGLTYWYIWGTWLPKRKGYRLERVYALQEDGVSRWVFRKTFTAGQSPSI</sequence>
<evidence type="ECO:0000313" key="8">
    <source>
        <dbReference type="Proteomes" id="UP000559027"/>
    </source>
</evidence>
<keyword evidence="8" id="KW-1185">Reference proteome</keyword>
<dbReference type="PANTHER" id="PTHR11785">
    <property type="entry name" value="AMINO ACID TRANSPORTER"/>
    <property type="match status" value="1"/>
</dbReference>
<dbReference type="GO" id="GO:0015179">
    <property type="term" value="F:L-amino acid transmembrane transporter activity"/>
    <property type="evidence" value="ECO:0007669"/>
    <property type="project" value="TreeGrafter"/>
</dbReference>
<feature type="transmembrane region" description="Helical" evidence="6">
    <location>
        <begin position="457"/>
        <end position="482"/>
    </location>
</feature>
<dbReference type="PANTHER" id="PTHR11785:SF498">
    <property type="entry name" value="HIGH-AFFINITY METHIONINE PERMEASE"/>
    <property type="match status" value="1"/>
</dbReference>
<feature type="region of interest" description="Disordered" evidence="5">
    <location>
        <begin position="1"/>
        <end position="20"/>
    </location>
</feature>
<dbReference type="EMBL" id="JAACJO010000009">
    <property type="protein sequence ID" value="KAF5354083.1"/>
    <property type="molecule type" value="Genomic_DNA"/>
</dbReference>
<dbReference type="Pfam" id="PF13520">
    <property type="entry name" value="AA_permease_2"/>
    <property type="match status" value="1"/>
</dbReference>
<feature type="transmembrane region" description="Helical" evidence="6">
    <location>
        <begin position="502"/>
        <end position="520"/>
    </location>
</feature>
<feature type="transmembrane region" description="Helical" evidence="6">
    <location>
        <begin position="220"/>
        <end position="240"/>
    </location>
</feature>
<evidence type="ECO:0000256" key="1">
    <source>
        <dbReference type="ARBA" id="ARBA00004141"/>
    </source>
</evidence>
<evidence type="ECO:0008006" key="9">
    <source>
        <dbReference type="Google" id="ProtNLM"/>
    </source>
</evidence>
<dbReference type="Proteomes" id="UP000559027">
    <property type="component" value="Unassembled WGS sequence"/>
</dbReference>
<evidence type="ECO:0000256" key="6">
    <source>
        <dbReference type="SAM" id="Phobius"/>
    </source>
</evidence>
<feature type="transmembrane region" description="Helical" evidence="6">
    <location>
        <begin position="335"/>
        <end position="356"/>
    </location>
</feature>
<feature type="transmembrane region" description="Helical" evidence="6">
    <location>
        <begin position="99"/>
        <end position="119"/>
    </location>
</feature>
<accession>A0A8H5D7C9</accession>
<proteinExistence type="predicted"/>
<dbReference type="OrthoDB" id="5982228at2759"/>
<feature type="transmembrane region" description="Helical" evidence="6">
    <location>
        <begin position="294"/>
        <end position="314"/>
    </location>
</feature>
<feature type="transmembrane region" description="Helical" evidence="6">
    <location>
        <begin position="252"/>
        <end position="274"/>
    </location>
</feature>
<evidence type="ECO:0000313" key="7">
    <source>
        <dbReference type="EMBL" id="KAF5354083.1"/>
    </source>
</evidence>
<dbReference type="InterPro" id="IPR050598">
    <property type="entry name" value="AminoAcid_Transporter"/>
</dbReference>
<feature type="transmembrane region" description="Helical" evidence="6">
    <location>
        <begin position="178"/>
        <end position="200"/>
    </location>
</feature>
<dbReference type="InterPro" id="IPR002293">
    <property type="entry name" value="AA/rel_permease1"/>
</dbReference>
<evidence type="ECO:0000256" key="4">
    <source>
        <dbReference type="ARBA" id="ARBA00023136"/>
    </source>
</evidence>
<reference evidence="7 8" key="1">
    <citation type="journal article" date="2020" name="ISME J.">
        <title>Uncovering the hidden diversity of litter-decomposition mechanisms in mushroom-forming fungi.</title>
        <authorList>
            <person name="Floudas D."/>
            <person name="Bentzer J."/>
            <person name="Ahren D."/>
            <person name="Johansson T."/>
            <person name="Persson P."/>
            <person name="Tunlid A."/>
        </authorList>
    </citation>
    <scope>NUCLEOTIDE SEQUENCE [LARGE SCALE GENOMIC DNA]</scope>
    <source>
        <strain evidence="7 8">CBS 146.42</strain>
    </source>
</reference>
<name>A0A8H5D7C9_9AGAR</name>
<gene>
    <name evidence="7" type="ORF">D9756_007331</name>
</gene>